<comment type="similarity">
    <text evidence="2 9">Belongs to the snRNP Sm proteins family.</text>
</comment>
<evidence type="ECO:0000256" key="2">
    <source>
        <dbReference type="ARBA" id="ARBA00006850"/>
    </source>
</evidence>
<comment type="subcellular location">
    <subcellularLocation>
        <location evidence="1 9">Nucleus</location>
    </subcellularLocation>
</comment>
<keyword evidence="8 9" id="KW-0687">Ribonucleoprotein</keyword>
<keyword evidence="3 9" id="KW-0507">mRNA processing</keyword>
<name>A0A0G4FWI2_VITBC</name>
<dbReference type="InterPro" id="IPR044642">
    <property type="entry name" value="PTHR15588"/>
</dbReference>
<proteinExistence type="inferred from homology"/>
<dbReference type="OrthoDB" id="10263346at2759"/>
<dbReference type="GO" id="GO:0005688">
    <property type="term" value="C:U6 snRNP"/>
    <property type="evidence" value="ECO:0007669"/>
    <property type="project" value="UniProtKB-UniRule"/>
</dbReference>
<evidence type="ECO:0000256" key="3">
    <source>
        <dbReference type="ARBA" id="ARBA00022664"/>
    </source>
</evidence>
<evidence type="ECO:0000313" key="12">
    <source>
        <dbReference type="Proteomes" id="UP000041254"/>
    </source>
</evidence>
<dbReference type="AlphaFoldDB" id="A0A0G4FWI2"/>
<dbReference type="InterPro" id="IPR047575">
    <property type="entry name" value="Sm"/>
</dbReference>
<dbReference type="GO" id="GO:0046540">
    <property type="term" value="C:U4/U6 x U5 tri-snRNP complex"/>
    <property type="evidence" value="ECO:0007669"/>
    <property type="project" value="UniProtKB-UniRule"/>
</dbReference>
<evidence type="ECO:0000256" key="8">
    <source>
        <dbReference type="ARBA" id="ARBA00023274"/>
    </source>
</evidence>
<keyword evidence="12" id="KW-1185">Reference proteome</keyword>
<comment type="subunit">
    <text evidence="9">LSm subunits form a heteromer with a doughnut shape.</text>
</comment>
<dbReference type="OMA" id="AACDQTT"/>
<evidence type="ECO:0000256" key="4">
    <source>
        <dbReference type="ARBA" id="ARBA00022728"/>
    </source>
</evidence>
<dbReference type="PANTHER" id="PTHR15588:SF9">
    <property type="entry name" value="U6 SNRNA-ASSOCIATED SM-LIKE PROTEIN LSM8"/>
    <property type="match status" value="1"/>
</dbReference>
<dbReference type="STRING" id="1169540.A0A0G4FWI2"/>
<dbReference type="InterPro" id="IPR034103">
    <property type="entry name" value="Lsm8"/>
</dbReference>
<dbReference type="SUPFAM" id="SSF50182">
    <property type="entry name" value="Sm-like ribonucleoproteins"/>
    <property type="match status" value="1"/>
</dbReference>
<dbReference type="Pfam" id="PF01423">
    <property type="entry name" value="LSM"/>
    <property type="match status" value="1"/>
</dbReference>
<dbReference type="GO" id="GO:0071011">
    <property type="term" value="C:precatalytic spliceosome"/>
    <property type="evidence" value="ECO:0007669"/>
    <property type="project" value="TreeGrafter"/>
</dbReference>
<dbReference type="Gene3D" id="2.30.30.100">
    <property type="match status" value="1"/>
</dbReference>
<comment type="function">
    <text evidence="9">Plays role in pre-mRNA splicing as component of the U4/U6-U5 tri-snRNP complex that is involved in spliceosome assembly, and as component of the precatalytic spliceosome (spliceosome B complex). The heptameric LSM2-8 complex binds specifically to the 3'-terminal U-tract of U6 snRNA.</text>
</comment>
<keyword evidence="4 9" id="KW-0747">Spliceosome</keyword>
<dbReference type="InParanoid" id="A0A0G4FWI2"/>
<dbReference type="VEuPathDB" id="CryptoDB:Vbra_16313"/>
<gene>
    <name evidence="9" type="primary">LSM8</name>
    <name evidence="11" type="ORF">Vbra_16313</name>
</gene>
<evidence type="ECO:0000259" key="10">
    <source>
        <dbReference type="PROSITE" id="PS52002"/>
    </source>
</evidence>
<evidence type="ECO:0000256" key="7">
    <source>
        <dbReference type="ARBA" id="ARBA00023242"/>
    </source>
</evidence>
<keyword evidence="7 9" id="KW-0539">Nucleus</keyword>
<keyword evidence="6 9" id="KW-0508">mRNA splicing</keyword>
<dbReference type="FunFam" id="2.30.30.100:FF:000084">
    <property type="entry name" value="U6 snRNA-associated Sm-like protein LSm8"/>
    <property type="match status" value="1"/>
</dbReference>
<dbReference type="FunCoup" id="A0A0G4FWI2">
    <property type="interactions" value="458"/>
</dbReference>
<protein>
    <recommendedName>
        <fullName evidence="9">U6 snRNA-associated Sm-like protein LSm8</fullName>
    </recommendedName>
</protein>
<dbReference type="PANTHER" id="PTHR15588">
    <property type="entry name" value="LSM1"/>
    <property type="match status" value="1"/>
</dbReference>
<dbReference type="Proteomes" id="UP000041254">
    <property type="component" value="Unassembled WGS sequence"/>
</dbReference>
<evidence type="ECO:0000256" key="6">
    <source>
        <dbReference type="ARBA" id="ARBA00023187"/>
    </source>
</evidence>
<organism evidence="11 12">
    <name type="scientific">Vitrella brassicaformis (strain CCMP3155)</name>
    <dbReference type="NCBI Taxonomy" id="1169540"/>
    <lineage>
        <taxon>Eukaryota</taxon>
        <taxon>Sar</taxon>
        <taxon>Alveolata</taxon>
        <taxon>Colpodellida</taxon>
        <taxon>Vitrellaceae</taxon>
        <taxon>Vitrella</taxon>
    </lineage>
</organism>
<dbReference type="GO" id="GO:0000398">
    <property type="term" value="P:mRNA splicing, via spliceosome"/>
    <property type="evidence" value="ECO:0007669"/>
    <property type="project" value="UniProtKB-UniRule"/>
</dbReference>
<sequence>MTSILQPSIDQRIAVVTNDGRLFVGTLRGFDQTTNVILQDASERVYSQDQGVEEIQLGLYVVRGDNIAIIGEIDDVIDSEIDHTTIRAAPLKPVVH</sequence>
<dbReference type="SMART" id="SM00651">
    <property type="entry name" value="Sm"/>
    <property type="match status" value="1"/>
</dbReference>
<accession>A0A0G4FWI2</accession>
<dbReference type="PROSITE" id="PS52002">
    <property type="entry name" value="SM"/>
    <property type="match status" value="1"/>
</dbReference>
<dbReference type="CDD" id="cd01727">
    <property type="entry name" value="LSm8"/>
    <property type="match status" value="1"/>
</dbReference>
<dbReference type="InterPro" id="IPR001163">
    <property type="entry name" value="Sm_dom_euk/arc"/>
</dbReference>
<feature type="domain" description="Sm" evidence="10">
    <location>
        <begin position="1"/>
        <end position="76"/>
    </location>
</feature>
<evidence type="ECO:0000256" key="5">
    <source>
        <dbReference type="ARBA" id="ARBA00022884"/>
    </source>
</evidence>
<dbReference type="EMBL" id="CDMY01000510">
    <property type="protein sequence ID" value="CEM19216.1"/>
    <property type="molecule type" value="Genomic_DNA"/>
</dbReference>
<evidence type="ECO:0000256" key="9">
    <source>
        <dbReference type="RuleBase" id="RU365048"/>
    </source>
</evidence>
<keyword evidence="5 9" id="KW-0694">RNA-binding</keyword>
<reference evidence="11 12" key="1">
    <citation type="submission" date="2014-11" db="EMBL/GenBank/DDBJ databases">
        <authorList>
            <person name="Zhu J."/>
            <person name="Qi W."/>
            <person name="Song R."/>
        </authorList>
    </citation>
    <scope>NUCLEOTIDE SEQUENCE [LARGE SCALE GENOMIC DNA]</scope>
</reference>
<dbReference type="GO" id="GO:0003729">
    <property type="term" value="F:mRNA binding"/>
    <property type="evidence" value="ECO:0007669"/>
    <property type="project" value="TreeGrafter"/>
</dbReference>
<evidence type="ECO:0000256" key="1">
    <source>
        <dbReference type="ARBA" id="ARBA00004123"/>
    </source>
</evidence>
<evidence type="ECO:0000313" key="11">
    <source>
        <dbReference type="EMBL" id="CEM19216.1"/>
    </source>
</evidence>
<dbReference type="InterPro" id="IPR010920">
    <property type="entry name" value="LSM_dom_sf"/>
</dbReference>